<dbReference type="PANTHER" id="PTHR22923:SF116">
    <property type="entry name" value="C1Q DOMAIN-CONTAINING PROTEIN"/>
    <property type="match status" value="1"/>
</dbReference>
<feature type="chain" id="PRO_5034310526" evidence="4">
    <location>
        <begin position="19"/>
        <end position="196"/>
    </location>
</feature>
<dbReference type="GO" id="GO:0005576">
    <property type="term" value="C:extracellular region"/>
    <property type="evidence" value="ECO:0007669"/>
    <property type="project" value="UniProtKB-SubCell"/>
</dbReference>
<dbReference type="Gene3D" id="2.60.120.40">
    <property type="match status" value="1"/>
</dbReference>
<evidence type="ECO:0000256" key="2">
    <source>
        <dbReference type="ARBA" id="ARBA00022525"/>
    </source>
</evidence>
<sequence length="196" mass="21433">MVFKRLVSLYLIFSTVDLSRQSKNTDAILTSFKNLVIDNSHTTVTLNSTAIQTLIAISKAGKSNGQSNPAIGFSVGLSKTIYLGDKEAIKYDRVLTNIGNGFDKFSGHFTTPIKGLYVFSCTLMAEATGDLSVVLVKNGQEMSHAYSSAGKYDSGAISILLSLEKGDKVWIRRYGHGRTMNADYSWFTGYLISTMI</sequence>
<dbReference type="AlphaFoldDB" id="A0A8B8B7Z4"/>
<gene>
    <name evidence="7" type="primary">LOC111107778</name>
</gene>
<dbReference type="InterPro" id="IPR001073">
    <property type="entry name" value="C1q_dom"/>
</dbReference>
<comment type="subcellular location">
    <subcellularLocation>
        <location evidence="1">Secreted</location>
    </subcellularLocation>
</comment>
<dbReference type="PANTHER" id="PTHR22923">
    <property type="entry name" value="CEREBELLIN-RELATED"/>
    <property type="match status" value="1"/>
</dbReference>
<keyword evidence="2" id="KW-0964">Secreted</keyword>
<dbReference type="InterPro" id="IPR008983">
    <property type="entry name" value="Tumour_necrosis_fac-like_dom"/>
</dbReference>
<protein>
    <submittedName>
        <fullName evidence="7">Complement C1q-like protein 2</fullName>
    </submittedName>
</protein>
<dbReference type="KEGG" id="cvn:111107778"/>
<dbReference type="SMART" id="SM00110">
    <property type="entry name" value="C1Q"/>
    <property type="match status" value="1"/>
</dbReference>
<dbReference type="GeneID" id="111107778"/>
<feature type="domain" description="C1q" evidence="5">
    <location>
        <begin position="66"/>
        <end position="196"/>
    </location>
</feature>
<reference evidence="7" key="1">
    <citation type="submission" date="2025-08" db="UniProtKB">
        <authorList>
            <consortium name="RefSeq"/>
        </authorList>
    </citation>
    <scope>IDENTIFICATION</scope>
    <source>
        <tissue evidence="7">Whole sample</tissue>
    </source>
</reference>
<organism evidence="6 7">
    <name type="scientific">Crassostrea virginica</name>
    <name type="common">Eastern oyster</name>
    <dbReference type="NCBI Taxonomy" id="6565"/>
    <lineage>
        <taxon>Eukaryota</taxon>
        <taxon>Metazoa</taxon>
        <taxon>Spiralia</taxon>
        <taxon>Lophotrochozoa</taxon>
        <taxon>Mollusca</taxon>
        <taxon>Bivalvia</taxon>
        <taxon>Autobranchia</taxon>
        <taxon>Pteriomorphia</taxon>
        <taxon>Ostreida</taxon>
        <taxon>Ostreoidea</taxon>
        <taxon>Ostreidae</taxon>
        <taxon>Crassostrea</taxon>
    </lineage>
</organism>
<feature type="signal peptide" evidence="4">
    <location>
        <begin position="1"/>
        <end position="18"/>
    </location>
</feature>
<name>A0A8B8B7Z4_CRAVI</name>
<dbReference type="OrthoDB" id="6161780at2759"/>
<dbReference type="SUPFAM" id="SSF49842">
    <property type="entry name" value="TNF-like"/>
    <property type="match status" value="1"/>
</dbReference>
<evidence type="ECO:0000256" key="4">
    <source>
        <dbReference type="SAM" id="SignalP"/>
    </source>
</evidence>
<evidence type="ECO:0000256" key="3">
    <source>
        <dbReference type="ARBA" id="ARBA00022729"/>
    </source>
</evidence>
<accession>A0A8B8B7Z4</accession>
<evidence type="ECO:0000259" key="5">
    <source>
        <dbReference type="PROSITE" id="PS50871"/>
    </source>
</evidence>
<keyword evidence="6" id="KW-1185">Reference proteome</keyword>
<dbReference type="RefSeq" id="XP_022298834.1">
    <property type="nucleotide sequence ID" value="XM_022443126.1"/>
</dbReference>
<proteinExistence type="predicted"/>
<dbReference type="PROSITE" id="PS50871">
    <property type="entry name" value="C1Q"/>
    <property type="match status" value="1"/>
</dbReference>
<dbReference type="Pfam" id="PF00386">
    <property type="entry name" value="C1q"/>
    <property type="match status" value="1"/>
</dbReference>
<evidence type="ECO:0000313" key="6">
    <source>
        <dbReference type="Proteomes" id="UP000694844"/>
    </source>
</evidence>
<keyword evidence="3 4" id="KW-0732">Signal</keyword>
<evidence type="ECO:0000313" key="7">
    <source>
        <dbReference type="RefSeq" id="XP_022298834.1"/>
    </source>
</evidence>
<dbReference type="Proteomes" id="UP000694844">
    <property type="component" value="Chromosome 8"/>
</dbReference>
<evidence type="ECO:0000256" key="1">
    <source>
        <dbReference type="ARBA" id="ARBA00004613"/>
    </source>
</evidence>
<dbReference type="InterPro" id="IPR050822">
    <property type="entry name" value="Cerebellin_Synaptic_Org"/>
</dbReference>
<dbReference type="PRINTS" id="PR00007">
    <property type="entry name" value="COMPLEMNTC1Q"/>
</dbReference>